<keyword evidence="3" id="KW-1185">Reference proteome</keyword>
<sequence>MRGIHAMIDAHRQRMQSVKQKLGYMPENQPPKRAPRKAPSPFEGPKPRAVIPAISARKVIRKSTASCRLSVSARHVGDDAIMIREQESYQEYRIFVCLENNPLTERIDTQALRVTYEDKRIDKDRHHYPDLIVRLRDDRKIAVLVKPWKLSQDKEFLTKVAMMRADLMPEVFDNILVRTERHVTEVQFRNALLIRNYRRSQDPDADQQIAAFAATLADEISVQSLINWTGLGERAFPAVVRAIGTGLFSVRRGTLIEPDGWVIPVGMARGDI</sequence>
<accession>A0A318TTH0</accession>
<dbReference type="AlphaFoldDB" id="A0A318TTH0"/>
<comment type="caution">
    <text evidence="2">The sequence shown here is derived from an EMBL/GenBank/DDBJ whole genome shotgun (WGS) entry which is preliminary data.</text>
</comment>
<gene>
    <name evidence="2" type="ORF">C8J30_1138</name>
</gene>
<organism evidence="2 3">
    <name type="scientific">Rhodobacter viridis</name>
    <dbReference type="NCBI Taxonomy" id="1054202"/>
    <lineage>
        <taxon>Bacteria</taxon>
        <taxon>Pseudomonadati</taxon>
        <taxon>Pseudomonadota</taxon>
        <taxon>Alphaproteobacteria</taxon>
        <taxon>Rhodobacterales</taxon>
        <taxon>Rhodobacter group</taxon>
        <taxon>Rhodobacter</taxon>
    </lineage>
</organism>
<dbReference type="OrthoDB" id="7982727at2"/>
<feature type="region of interest" description="Disordered" evidence="1">
    <location>
        <begin position="24"/>
        <end position="47"/>
    </location>
</feature>
<proteinExistence type="predicted"/>
<dbReference type="EMBL" id="QJTK01000013">
    <property type="protein sequence ID" value="PYF08151.1"/>
    <property type="molecule type" value="Genomic_DNA"/>
</dbReference>
<protein>
    <recommendedName>
        <fullName evidence="4">TnsA endonuclease-like protein</fullName>
    </recommendedName>
</protein>
<evidence type="ECO:0000256" key="1">
    <source>
        <dbReference type="SAM" id="MobiDB-lite"/>
    </source>
</evidence>
<name>A0A318TTH0_9RHOB</name>
<evidence type="ECO:0008006" key="4">
    <source>
        <dbReference type="Google" id="ProtNLM"/>
    </source>
</evidence>
<evidence type="ECO:0000313" key="2">
    <source>
        <dbReference type="EMBL" id="PYF08151.1"/>
    </source>
</evidence>
<dbReference type="Proteomes" id="UP000247727">
    <property type="component" value="Unassembled WGS sequence"/>
</dbReference>
<evidence type="ECO:0000313" key="3">
    <source>
        <dbReference type="Proteomes" id="UP000247727"/>
    </source>
</evidence>
<reference evidence="2 3" key="1">
    <citation type="submission" date="2018-06" db="EMBL/GenBank/DDBJ databases">
        <title>Genomic Encyclopedia of Type Strains, Phase III (KMG-III): the genomes of soil and plant-associated and newly described type strains.</title>
        <authorList>
            <person name="Whitman W."/>
        </authorList>
    </citation>
    <scope>NUCLEOTIDE SEQUENCE [LARGE SCALE GENOMIC DNA]</scope>
    <source>
        <strain evidence="2 3">JA737</strain>
    </source>
</reference>